<reference evidence="7" key="1">
    <citation type="journal article" date="2023" name="G3 (Bethesda)">
        <title>Whole genome assemblies of Zophobas morio and Tenebrio molitor.</title>
        <authorList>
            <person name="Kaur S."/>
            <person name="Stinson S.A."/>
            <person name="diCenzo G.C."/>
        </authorList>
    </citation>
    <scope>NUCLEOTIDE SEQUENCE</scope>
    <source>
        <strain evidence="7">QUZm001</strain>
    </source>
</reference>
<comment type="function">
    <text evidence="6">Component of the ESCRT-II complex (endosomal sorting complex required for transport II), which is required for multivesicular body (MVB) formation and sorting of endosomal cargo proteins into MVBs.</text>
</comment>
<evidence type="ECO:0000256" key="6">
    <source>
        <dbReference type="RuleBase" id="RU367095"/>
    </source>
</evidence>
<evidence type="ECO:0000256" key="5">
    <source>
        <dbReference type="ARBA" id="ARBA00022927"/>
    </source>
</evidence>
<keyword evidence="6" id="KW-0967">Endosome</keyword>
<dbReference type="PANTHER" id="PTHR13128:SF12">
    <property type="entry name" value="VACUOLAR PROTEIN-SORTING-ASSOCIATED PROTEIN 36"/>
    <property type="match status" value="1"/>
</dbReference>
<dbReference type="Pfam" id="PF04157">
    <property type="entry name" value="EAP30"/>
    <property type="match status" value="1"/>
</dbReference>
<dbReference type="GO" id="GO:0043328">
    <property type="term" value="P:protein transport to vacuole involved in ubiquitin-dependent protein catabolic process via the multivesicular body sorting pathway"/>
    <property type="evidence" value="ECO:0007669"/>
    <property type="project" value="UniProtKB-UniRule"/>
</dbReference>
<sequence length="267" mass="29973">MFVEFFTERAGIYGLVKQKQREKTEAATTMTKAFTDLSALISNFVQAQQLVSFAEKLKSKISRHEMSADDQTKFKRYLSELGVVDPVGSPNKLGASQYYRQLAKELVTFVIRPLEDHGGMLTLTHIFCLYNKARGHQLVSPDDLLEACKAVNLLNSAVVFKTFASGHYLLAFFISIHNPINTVLLGTKVLQLKKLDEEEVLRRISSLFCSADQAVFDKCRSFTIAAYSLYSALPVALAKEQLLLAEQHGILCRDDSLEGLTFYPNLF</sequence>
<accession>A0AA38HIR0</accession>
<keyword evidence="3 6" id="KW-0813">Transport</keyword>
<gene>
    <name evidence="7" type="ORF">Zmor_004116</name>
</gene>
<comment type="subunit">
    <text evidence="6">Component of the endosomal sorting complex required for transport II (ESCRT-II).</text>
</comment>
<dbReference type="Gene3D" id="6.10.140.260">
    <property type="match status" value="1"/>
</dbReference>
<dbReference type="FunFam" id="1.10.10.10:FF:000416">
    <property type="entry name" value="Vacuolar protein-sorting-associated protein 36"/>
    <property type="match status" value="1"/>
</dbReference>
<organism evidence="7 8">
    <name type="scientific">Zophobas morio</name>
    <dbReference type="NCBI Taxonomy" id="2755281"/>
    <lineage>
        <taxon>Eukaryota</taxon>
        <taxon>Metazoa</taxon>
        <taxon>Ecdysozoa</taxon>
        <taxon>Arthropoda</taxon>
        <taxon>Hexapoda</taxon>
        <taxon>Insecta</taxon>
        <taxon>Pterygota</taxon>
        <taxon>Neoptera</taxon>
        <taxon>Endopterygota</taxon>
        <taxon>Coleoptera</taxon>
        <taxon>Polyphaga</taxon>
        <taxon>Cucujiformia</taxon>
        <taxon>Tenebrionidae</taxon>
        <taxon>Zophobas</taxon>
    </lineage>
</organism>
<keyword evidence="5 6" id="KW-0653">Protein transport</keyword>
<keyword evidence="8" id="KW-1185">Reference proteome</keyword>
<dbReference type="GO" id="GO:0031902">
    <property type="term" value="C:late endosome membrane"/>
    <property type="evidence" value="ECO:0007669"/>
    <property type="project" value="UniProtKB-UniRule"/>
</dbReference>
<evidence type="ECO:0000313" key="7">
    <source>
        <dbReference type="EMBL" id="KAJ3626945.1"/>
    </source>
</evidence>
<evidence type="ECO:0000313" key="8">
    <source>
        <dbReference type="Proteomes" id="UP001168821"/>
    </source>
</evidence>
<dbReference type="InterPro" id="IPR036390">
    <property type="entry name" value="WH_DNA-bd_sf"/>
</dbReference>
<dbReference type="InterPro" id="IPR036388">
    <property type="entry name" value="WH-like_DNA-bd_sf"/>
</dbReference>
<proteinExistence type="inferred from homology"/>
<evidence type="ECO:0000256" key="4">
    <source>
        <dbReference type="ARBA" id="ARBA00022490"/>
    </source>
</evidence>
<dbReference type="SUPFAM" id="SSF46785">
    <property type="entry name" value="Winged helix' DNA-binding domain"/>
    <property type="match status" value="1"/>
</dbReference>
<dbReference type="PANTHER" id="PTHR13128">
    <property type="entry name" value="VACUOLAR PROTEIN-SORTING-ASSOCIATED PROTEIN 36"/>
    <property type="match status" value="1"/>
</dbReference>
<evidence type="ECO:0000256" key="1">
    <source>
        <dbReference type="ARBA" id="ARBA00009697"/>
    </source>
</evidence>
<name>A0AA38HIR0_9CUCU</name>
<dbReference type="GO" id="GO:0032266">
    <property type="term" value="F:phosphatidylinositol-3-phosphate binding"/>
    <property type="evidence" value="ECO:0007669"/>
    <property type="project" value="UniProtKB-UniRule"/>
</dbReference>
<comment type="similarity">
    <text evidence="1 6">Belongs to the VPS36 family.</text>
</comment>
<evidence type="ECO:0000256" key="2">
    <source>
        <dbReference type="ARBA" id="ARBA00017953"/>
    </source>
</evidence>
<keyword evidence="4 6" id="KW-0963">Cytoplasm</keyword>
<dbReference type="InterPro" id="IPR040608">
    <property type="entry name" value="Snf8/Vps36"/>
</dbReference>
<dbReference type="EMBL" id="JALNTZ010001232">
    <property type="protein sequence ID" value="KAJ3626945.1"/>
    <property type="molecule type" value="Genomic_DNA"/>
</dbReference>
<evidence type="ECO:0000256" key="3">
    <source>
        <dbReference type="ARBA" id="ARBA00022448"/>
    </source>
</evidence>
<dbReference type="GO" id="GO:0000814">
    <property type="term" value="C:ESCRT II complex"/>
    <property type="evidence" value="ECO:0007669"/>
    <property type="project" value="UniProtKB-UniRule"/>
</dbReference>
<dbReference type="Proteomes" id="UP001168821">
    <property type="component" value="Unassembled WGS sequence"/>
</dbReference>
<dbReference type="Gene3D" id="1.10.10.10">
    <property type="entry name" value="Winged helix-like DNA-binding domain superfamily/Winged helix DNA-binding domain"/>
    <property type="match status" value="2"/>
</dbReference>
<protein>
    <recommendedName>
        <fullName evidence="2 6">Vacuolar protein-sorting-associated protein 36</fullName>
    </recommendedName>
    <alternativeName>
        <fullName evidence="6">ESCRT-II complex subunit VPS36</fullName>
    </alternativeName>
</protein>
<dbReference type="InterPro" id="IPR037855">
    <property type="entry name" value="Vps36"/>
</dbReference>
<comment type="subcellular location">
    <subcellularLocation>
        <location evidence="6">Cytoplasm</location>
    </subcellularLocation>
    <subcellularLocation>
        <location evidence="6">Endosome</location>
    </subcellularLocation>
</comment>
<dbReference type="AlphaFoldDB" id="A0AA38HIR0"/>
<comment type="caution">
    <text evidence="7">The sequence shown here is derived from an EMBL/GenBank/DDBJ whole genome shotgun (WGS) entry which is preliminary data.</text>
</comment>
<dbReference type="GO" id="GO:0043130">
    <property type="term" value="F:ubiquitin binding"/>
    <property type="evidence" value="ECO:0007669"/>
    <property type="project" value="UniProtKB-UniRule"/>
</dbReference>